<evidence type="ECO:0000259" key="1">
    <source>
        <dbReference type="Pfam" id="PF01814"/>
    </source>
</evidence>
<feature type="domain" description="Hemerythrin-like" evidence="1">
    <location>
        <begin position="5"/>
        <end position="120"/>
    </location>
</feature>
<dbReference type="InterPro" id="IPR012312">
    <property type="entry name" value="Hemerythrin-like"/>
</dbReference>
<accession>A0A5N7CPI5</accession>
<dbReference type="EMBL" id="ML735217">
    <property type="protein sequence ID" value="KAE8395657.1"/>
    <property type="molecule type" value="Genomic_DNA"/>
</dbReference>
<evidence type="ECO:0000313" key="2">
    <source>
        <dbReference type="EMBL" id="KAE8395657.1"/>
    </source>
</evidence>
<organism evidence="2">
    <name type="scientific">Petromyces alliaceus</name>
    <name type="common">Aspergillus alliaceus</name>
    <dbReference type="NCBI Taxonomy" id="209559"/>
    <lineage>
        <taxon>Eukaryota</taxon>
        <taxon>Fungi</taxon>
        <taxon>Dikarya</taxon>
        <taxon>Ascomycota</taxon>
        <taxon>Pezizomycotina</taxon>
        <taxon>Eurotiomycetes</taxon>
        <taxon>Eurotiomycetidae</taxon>
        <taxon>Eurotiales</taxon>
        <taxon>Aspergillaceae</taxon>
        <taxon>Aspergillus</taxon>
        <taxon>Aspergillus subgen. Circumdati</taxon>
    </lineage>
</organism>
<dbReference type="OrthoDB" id="58416at2759"/>
<dbReference type="Pfam" id="PF01814">
    <property type="entry name" value="Hemerythrin"/>
    <property type="match status" value="1"/>
</dbReference>
<gene>
    <name evidence="2" type="ORF">BDV23DRAFT_178237</name>
</gene>
<dbReference type="Proteomes" id="UP000326877">
    <property type="component" value="Unassembled WGS sequence"/>
</dbReference>
<dbReference type="PANTHER" id="PTHR38048">
    <property type="entry name" value="EXPRESSED PROTEIN"/>
    <property type="match status" value="1"/>
</dbReference>
<reference evidence="2" key="1">
    <citation type="submission" date="2019-04" db="EMBL/GenBank/DDBJ databases">
        <title>Friends and foes A comparative genomics studyof 23 Aspergillus species from section Flavi.</title>
        <authorList>
            <consortium name="DOE Joint Genome Institute"/>
            <person name="Kjaerbolling I."/>
            <person name="Vesth T."/>
            <person name="Frisvad J.C."/>
            <person name="Nybo J.L."/>
            <person name="Theobald S."/>
            <person name="Kildgaard S."/>
            <person name="Isbrandt T."/>
            <person name="Kuo A."/>
            <person name="Sato A."/>
            <person name="Lyhne E.K."/>
            <person name="Kogle M.E."/>
            <person name="Wiebenga A."/>
            <person name="Kun R.S."/>
            <person name="Lubbers R.J."/>
            <person name="Makela M.R."/>
            <person name="Barry K."/>
            <person name="Chovatia M."/>
            <person name="Clum A."/>
            <person name="Daum C."/>
            <person name="Haridas S."/>
            <person name="He G."/>
            <person name="LaButti K."/>
            <person name="Lipzen A."/>
            <person name="Mondo S."/>
            <person name="Riley R."/>
            <person name="Salamov A."/>
            <person name="Simmons B.A."/>
            <person name="Magnuson J.K."/>
            <person name="Henrissat B."/>
            <person name="Mortensen U.H."/>
            <person name="Larsen T.O."/>
            <person name="Devries R.P."/>
            <person name="Grigoriev I.V."/>
            <person name="Machida M."/>
            <person name="Baker S.E."/>
            <person name="Andersen M.R."/>
        </authorList>
    </citation>
    <scope>NUCLEOTIDE SEQUENCE [LARGE SCALE GENOMIC DNA]</scope>
    <source>
        <strain evidence="2">IBT 14317</strain>
    </source>
</reference>
<name>A0A5N7CPI5_PETAA</name>
<proteinExistence type="predicted"/>
<protein>
    <recommendedName>
        <fullName evidence="1">Hemerythrin-like domain-containing protein</fullName>
    </recommendedName>
</protein>
<dbReference type="Gene3D" id="1.20.120.520">
    <property type="entry name" value="nmb1532 protein domain like"/>
    <property type="match status" value="1"/>
</dbReference>
<dbReference type="AlphaFoldDB" id="A0A5N7CPI5"/>
<dbReference type="PANTHER" id="PTHR38048:SF2">
    <property type="entry name" value="HEMERYTHRIN-LIKE DOMAIN-CONTAINING PROTEIN"/>
    <property type="match status" value="1"/>
</dbReference>
<sequence length="168" mass="19192">MALVHNQILRALNAAHNHCLTVEPGTQAAQDFLIVNQCIVDVLESHHDMEEERLFPALEKILNQPGAMEGNRQEHQAFHDELLEFYSYVFTADSQGYHGATIKAKTEALGPLVEEHLHNEVPLLYDLHVIDSEALTSLWKDAMNGYKPKFNLFRRFPFMVTCTDNTFL</sequence>
<dbReference type="InterPro" id="IPR053206">
    <property type="entry name" value="Dimeric_xanthone_biosynth"/>
</dbReference>